<dbReference type="InterPro" id="IPR000483">
    <property type="entry name" value="Cys-rich_flank_reg_C"/>
</dbReference>
<dbReference type="Pfam" id="PF13855">
    <property type="entry name" value="LRR_8"/>
    <property type="match status" value="1"/>
</dbReference>
<dbReference type="InterPro" id="IPR001611">
    <property type="entry name" value="Leu-rich_rpt"/>
</dbReference>
<dbReference type="Gene3D" id="3.80.10.10">
    <property type="entry name" value="Ribonuclease Inhibitor"/>
    <property type="match status" value="3"/>
</dbReference>
<reference evidence="1" key="1">
    <citation type="journal article" date="2012" name="Nature">
        <title>The oyster genome reveals stress adaptation and complexity of shell formation.</title>
        <authorList>
            <person name="Zhang G."/>
            <person name="Fang X."/>
            <person name="Guo X."/>
            <person name="Li L."/>
            <person name="Luo R."/>
            <person name="Xu F."/>
            <person name="Yang P."/>
            <person name="Zhang L."/>
            <person name="Wang X."/>
            <person name="Qi H."/>
            <person name="Xiong Z."/>
            <person name="Que H."/>
            <person name="Xie Y."/>
            <person name="Holland P.W."/>
            <person name="Paps J."/>
            <person name="Zhu Y."/>
            <person name="Wu F."/>
            <person name="Chen Y."/>
            <person name="Wang J."/>
            <person name="Peng C."/>
            <person name="Meng J."/>
            <person name="Yang L."/>
            <person name="Liu J."/>
            <person name="Wen B."/>
            <person name="Zhang N."/>
            <person name="Huang Z."/>
            <person name="Zhu Q."/>
            <person name="Feng Y."/>
            <person name="Mount A."/>
            <person name="Hedgecock D."/>
            <person name="Xu Z."/>
            <person name="Liu Y."/>
            <person name="Domazet-Loso T."/>
            <person name="Du Y."/>
            <person name="Sun X."/>
            <person name="Zhang S."/>
            <person name="Liu B."/>
            <person name="Cheng P."/>
            <person name="Jiang X."/>
            <person name="Li J."/>
            <person name="Fan D."/>
            <person name="Wang W."/>
            <person name="Fu W."/>
            <person name="Wang T."/>
            <person name="Wang B."/>
            <person name="Zhang J."/>
            <person name="Peng Z."/>
            <person name="Li Y."/>
            <person name="Li N."/>
            <person name="Wang J."/>
            <person name="Chen M."/>
            <person name="He Y."/>
            <person name="Tan F."/>
            <person name="Song X."/>
            <person name="Zheng Q."/>
            <person name="Huang R."/>
            <person name="Yang H."/>
            <person name="Du X."/>
            <person name="Chen L."/>
            <person name="Yang M."/>
            <person name="Gaffney P.M."/>
            <person name="Wang S."/>
            <person name="Luo L."/>
            <person name="She Z."/>
            <person name="Ming Y."/>
            <person name="Huang W."/>
            <person name="Zhang S."/>
            <person name="Huang B."/>
            <person name="Zhang Y."/>
            <person name="Qu T."/>
            <person name="Ni P."/>
            <person name="Miao G."/>
            <person name="Wang J."/>
            <person name="Wang Q."/>
            <person name="Steinberg C.E."/>
            <person name="Wang H."/>
            <person name="Li N."/>
            <person name="Qian L."/>
            <person name="Zhang G."/>
            <person name="Li Y."/>
            <person name="Yang H."/>
            <person name="Liu X."/>
            <person name="Wang J."/>
            <person name="Yin Y."/>
            <person name="Wang J."/>
        </authorList>
    </citation>
    <scope>NUCLEOTIDE SEQUENCE [LARGE SCALE GENOMIC DNA]</scope>
    <source>
        <strain evidence="1">05x7-T-G4-1.051#20</strain>
    </source>
</reference>
<dbReference type="PANTHER" id="PTHR24366">
    <property type="entry name" value="IG(IMMUNOGLOBULIN) AND LRR(LEUCINE RICH REPEAT) DOMAINS"/>
    <property type="match status" value="1"/>
</dbReference>
<evidence type="ECO:0000313" key="1">
    <source>
        <dbReference type="EMBL" id="EKC23618.1"/>
    </source>
</evidence>
<dbReference type="InParanoid" id="K1PPU4"/>
<dbReference type="PROSITE" id="PS51450">
    <property type="entry name" value="LRR"/>
    <property type="match status" value="2"/>
</dbReference>
<dbReference type="InterPro" id="IPR003591">
    <property type="entry name" value="Leu-rich_rpt_typical-subtyp"/>
</dbReference>
<dbReference type="SUPFAM" id="SSF52058">
    <property type="entry name" value="L domain-like"/>
    <property type="match status" value="3"/>
</dbReference>
<dbReference type="EMBL" id="JH815961">
    <property type="protein sequence ID" value="EKC23618.1"/>
    <property type="molecule type" value="Genomic_DNA"/>
</dbReference>
<dbReference type="SMART" id="SM00082">
    <property type="entry name" value="LRRCT"/>
    <property type="match status" value="1"/>
</dbReference>
<dbReference type="PANTHER" id="PTHR24366:SF96">
    <property type="entry name" value="LEUCINE RICH REPEAT CONTAINING 53"/>
    <property type="match status" value="1"/>
</dbReference>
<gene>
    <name evidence="1" type="ORF">CGI_10013180</name>
</gene>
<dbReference type="AlphaFoldDB" id="K1PPU4"/>
<sequence length="631" mass="72432">MPPSSDECYLNAADVLDSYHFNGNRAVAVLIMRCAANYTIHFNPDARPTIPNAVFHVQVQKCLLTTDSLNTLSNRASFNHVSFINTYPLQKYSYCDGSKLLYSNCRYLKSANAIGVILPEKHNAVNFSEMFQCNETFPNVKELQFRRFDLNQHLSHLKYKFPNLQDLQISDSFLKTSPNFPWNNKRMYFENNKSLSETGLYDSATRYNVIIQPNMRKRVLNLNSNDIETLVGFRFEGYLDMLKLSGNGLSSFSSFTFSGLLGLQHLDLSVNYLSKLPTDGFRGLTALRHMNLHANLLSVVSDDMFYYNTELVYLDLSNNSISMIGPHAFSRLHHLQELRLEYNNIVTLSYSMFPAFSVSFRSLILDGNPLSKFPDAVLYFKTLQEVSLRYTSIDFQNFTQMLLDLNFSLLAEGNAQSSTTTETDLLKSSPRRLKRIDLTGSKINNLHLKYFGTSLSTRLNARMKKLKLLILLKYFQFILTDNPIHCDCRINHFTRFVKRMLADGLLRGNEYFFNDWKCSSPAEFQYKPVFQVPESDTYCKIDIPKCPATCSCYERSVSGITIVDCRNRGLTDFPEQLPDGILDLWFQNNNITNVTRTSYLSRTRQLLLSGNKHLKVSPEVIRGFDILKLAT</sequence>
<accession>K1PPU4</accession>
<dbReference type="HOGENOM" id="CLU_433660_0_0_1"/>
<organism evidence="1">
    <name type="scientific">Magallana gigas</name>
    <name type="common">Pacific oyster</name>
    <name type="synonym">Crassostrea gigas</name>
    <dbReference type="NCBI Taxonomy" id="29159"/>
    <lineage>
        <taxon>Eukaryota</taxon>
        <taxon>Metazoa</taxon>
        <taxon>Spiralia</taxon>
        <taxon>Lophotrochozoa</taxon>
        <taxon>Mollusca</taxon>
        <taxon>Bivalvia</taxon>
        <taxon>Autobranchia</taxon>
        <taxon>Pteriomorphia</taxon>
        <taxon>Ostreida</taxon>
        <taxon>Ostreoidea</taxon>
        <taxon>Ostreidae</taxon>
        <taxon>Magallana</taxon>
    </lineage>
</organism>
<dbReference type="SMART" id="SM00369">
    <property type="entry name" value="LRR_TYP"/>
    <property type="match status" value="5"/>
</dbReference>
<protein>
    <submittedName>
        <fullName evidence="1">Protein toll</fullName>
    </submittedName>
</protein>
<name>K1PPU4_MAGGI</name>
<proteinExistence type="predicted"/>
<dbReference type="InterPro" id="IPR032675">
    <property type="entry name" value="LRR_dom_sf"/>
</dbReference>